<keyword evidence="3" id="KW-0804">Transcription</keyword>
<dbReference type="Gene3D" id="1.10.10.10">
    <property type="entry name" value="Winged helix-like DNA-binding domain superfamily/Winged helix DNA-binding domain"/>
    <property type="match status" value="1"/>
</dbReference>
<dbReference type="PRINTS" id="PR00038">
    <property type="entry name" value="HTHLUXR"/>
</dbReference>
<organism evidence="5 6">
    <name type="scientific">Parahalioglobus pacificus</name>
    <dbReference type="NCBI Taxonomy" id="930806"/>
    <lineage>
        <taxon>Bacteria</taxon>
        <taxon>Pseudomonadati</taxon>
        <taxon>Pseudomonadota</taxon>
        <taxon>Gammaproteobacteria</taxon>
        <taxon>Cellvibrionales</taxon>
        <taxon>Halieaceae</taxon>
        <taxon>Parahalioglobus</taxon>
    </lineage>
</organism>
<sequence>MSDIQQLSQWNKDISLAIAELGTDRFFPKLVKAIKGQVAIDYPQIWLYHRDLPPKVLYHEIPDHALRSQVDLYLEGPYREDPFYQASMNQPRSRIYRLSRLTSDSAQQSQYYTDYYADTGTVDEAVYLSKLRSGNVINISMMRLRQHGEFSEAEYEKLYLLADPIVELIKSHSEHDDFAVTHLIKPGIEQQIEQAFNTFGESMLSPREKGVLELMLRGYSTDASADRLGIAVETVRRHRKSIYRKLDVSSQTDLFSLFLNAMSCLGEAAGGDPLSVYMAPRQA</sequence>
<proteinExistence type="predicted"/>
<dbReference type="InterPro" id="IPR000792">
    <property type="entry name" value="Tscrpt_reg_LuxR_C"/>
</dbReference>
<dbReference type="PROSITE" id="PS50043">
    <property type="entry name" value="HTH_LUXR_2"/>
    <property type="match status" value="1"/>
</dbReference>
<evidence type="ECO:0000313" key="5">
    <source>
        <dbReference type="EMBL" id="GHD36911.1"/>
    </source>
</evidence>
<dbReference type="EMBL" id="BMYM01000002">
    <property type="protein sequence ID" value="GHD36911.1"/>
    <property type="molecule type" value="Genomic_DNA"/>
</dbReference>
<dbReference type="SMART" id="SM00421">
    <property type="entry name" value="HTH_LUXR"/>
    <property type="match status" value="1"/>
</dbReference>
<keyword evidence="6" id="KW-1185">Reference proteome</keyword>
<evidence type="ECO:0000256" key="1">
    <source>
        <dbReference type="ARBA" id="ARBA00023015"/>
    </source>
</evidence>
<dbReference type="SUPFAM" id="SSF46894">
    <property type="entry name" value="C-terminal effector domain of the bipartite response regulators"/>
    <property type="match status" value="1"/>
</dbReference>
<dbReference type="PANTHER" id="PTHR44688:SF16">
    <property type="entry name" value="DNA-BINDING TRANSCRIPTIONAL ACTIVATOR DEVR_DOSR"/>
    <property type="match status" value="1"/>
</dbReference>
<feature type="domain" description="HTH luxR-type" evidence="4">
    <location>
        <begin position="197"/>
        <end position="262"/>
    </location>
</feature>
<evidence type="ECO:0000256" key="2">
    <source>
        <dbReference type="ARBA" id="ARBA00023125"/>
    </source>
</evidence>
<dbReference type="Pfam" id="PF00196">
    <property type="entry name" value="GerE"/>
    <property type="match status" value="1"/>
</dbReference>
<dbReference type="PANTHER" id="PTHR44688">
    <property type="entry name" value="DNA-BINDING TRANSCRIPTIONAL ACTIVATOR DEVR_DOSR"/>
    <property type="match status" value="1"/>
</dbReference>
<dbReference type="InterPro" id="IPR016032">
    <property type="entry name" value="Sig_transdc_resp-reg_C-effctor"/>
</dbReference>
<accession>A0A918XMB3</accession>
<comment type="caution">
    <text evidence="5">The sequence shown here is derived from an EMBL/GenBank/DDBJ whole genome shotgun (WGS) entry which is preliminary data.</text>
</comment>
<reference evidence="5" key="2">
    <citation type="submission" date="2020-09" db="EMBL/GenBank/DDBJ databases">
        <authorList>
            <person name="Sun Q."/>
            <person name="Kim S."/>
        </authorList>
    </citation>
    <scope>NUCLEOTIDE SEQUENCE</scope>
    <source>
        <strain evidence="5">KCTC 23430</strain>
    </source>
</reference>
<gene>
    <name evidence="5" type="ORF">GCM10007053_25880</name>
</gene>
<keyword evidence="2" id="KW-0238">DNA-binding</keyword>
<dbReference type="GO" id="GO:0003677">
    <property type="term" value="F:DNA binding"/>
    <property type="evidence" value="ECO:0007669"/>
    <property type="project" value="UniProtKB-KW"/>
</dbReference>
<evidence type="ECO:0000259" key="4">
    <source>
        <dbReference type="PROSITE" id="PS50043"/>
    </source>
</evidence>
<evidence type="ECO:0000256" key="3">
    <source>
        <dbReference type="ARBA" id="ARBA00023163"/>
    </source>
</evidence>
<name>A0A918XMB3_9GAMM</name>
<keyword evidence="1" id="KW-0805">Transcription regulation</keyword>
<protein>
    <submittedName>
        <fullName evidence="5">Helix-turn-helix transcriptional regulator</fullName>
    </submittedName>
</protein>
<dbReference type="Proteomes" id="UP000644693">
    <property type="component" value="Unassembled WGS sequence"/>
</dbReference>
<dbReference type="InterPro" id="IPR036388">
    <property type="entry name" value="WH-like_DNA-bd_sf"/>
</dbReference>
<dbReference type="RefSeq" id="WP_189478198.1">
    <property type="nucleotide sequence ID" value="NZ_BMYM01000002.1"/>
</dbReference>
<dbReference type="GO" id="GO:0006355">
    <property type="term" value="P:regulation of DNA-templated transcription"/>
    <property type="evidence" value="ECO:0007669"/>
    <property type="project" value="InterPro"/>
</dbReference>
<reference evidence="5" key="1">
    <citation type="journal article" date="2014" name="Int. J. Syst. Evol. Microbiol.">
        <title>Complete genome sequence of Corynebacterium casei LMG S-19264T (=DSM 44701T), isolated from a smear-ripened cheese.</title>
        <authorList>
            <consortium name="US DOE Joint Genome Institute (JGI-PGF)"/>
            <person name="Walter F."/>
            <person name="Albersmeier A."/>
            <person name="Kalinowski J."/>
            <person name="Ruckert C."/>
        </authorList>
    </citation>
    <scope>NUCLEOTIDE SEQUENCE</scope>
    <source>
        <strain evidence="5">KCTC 23430</strain>
    </source>
</reference>
<dbReference type="CDD" id="cd06170">
    <property type="entry name" value="LuxR_C_like"/>
    <property type="match status" value="1"/>
</dbReference>
<evidence type="ECO:0000313" key="6">
    <source>
        <dbReference type="Proteomes" id="UP000644693"/>
    </source>
</evidence>
<dbReference type="AlphaFoldDB" id="A0A918XMB3"/>